<dbReference type="AlphaFoldDB" id="A0A4V2Q272"/>
<sequence length="71" mass="7808">MMDGSLWSDVQAASRVHLASSRDGLADFKIQRPGRNSDRANRRRNGVAGHVVRRPVQSQLASPITANRRVG</sequence>
<accession>A0A4V2Q272</accession>
<feature type="compositionally biased region" description="Basic and acidic residues" evidence="1">
    <location>
        <begin position="24"/>
        <end position="40"/>
    </location>
</feature>
<comment type="caution">
    <text evidence="2">The sequence shown here is derived from an EMBL/GenBank/DDBJ whole genome shotgun (WGS) entry which is preliminary data.</text>
</comment>
<keyword evidence="3" id="KW-1185">Reference proteome</keyword>
<evidence type="ECO:0000313" key="2">
    <source>
        <dbReference type="EMBL" id="TCL01421.1"/>
    </source>
</evidence>
<gene>
    <name evidence="2" type="ORF">BXY66_2736</name>
</gene>
<dbReference type="Proteomes" id="UP000295673">
    <property type="component" value="Unassembled WGS sequence"/>
</dbReference>
<reference evidence="2 3" key="1">
    <citation type="submission" date="2019-03" db="EMBL/GenBank/DDBJ databases">
        <title>Genomic Encyclopedia of Archaeal and Bacterial Type Strains, Phase II (KMG-II): from individual species to whole genera.</title>
        <authorList>
            <person name="Goeker M."/>
        </authorList>
    </citation>
    <scope>NUCLEOTIDE SEQUENCE [LARGE SCALE GENOMIC DNA]</scope>
    <source>
        <strain evidence="2 3">DSM 26433</strain>
    </source>
</reference>
<feature type="region of interest" description="Disordered" evidence="1">
    <location>
        <begin position="22"/>
        <end position="71"/>
    </location>
</feature>
<name>A0A4V2Q272_9RHOB</name>
<organism evidence="2 3">
    <name type="scientific">Shimia isoporae</name>
    <dbReference type="NCBI Taxonomy" id="647720"/>
    <lineage>
        <taxon>Bacteria</taxon>
        <taxon>Pseudomonadati</taxon>
        <taxon>Pseudomonadota</taxon>
        <taxon>Alphaproteobacteria</taxon>
        <taxon>Rhodobacterales</taxon>
        <taxon>Roseobacteraceae</taxon>
    </lineage>
</organism>
<protein>
    <submittedName>
        <fullName evidence="2">Uncharacterized protein</fullName>
    </submittedName>
</protein>
<dbReference type="EMBL" id="SMGR01000002">
    <property type="protein sequence ID" value="TCL01421.1"/>
    <property type="molecule type" value="Genomic_DNA"/>
</dbReference>
<evidence type="ECO:0000313" key="3">
    <source>
        <dbReference type="Proteomes" id="UP000295673"/>
    </source>
</evidence>
<proteinExistence type="predicted"/>
<evidence type="ECO:0000256" key="1">
    <source>
        <dbReference type="SAM" id="MobiDB-lite"/>
    </source>
</evidence>
<feature type="compositionally biased region" description="Polar residues" evidence="1">
    <location>
        <begin position="56"/>
        <end position="65"/>
    </location>
</feature>